<dbReference type="PANTHER" id="PTHR45947:SF3">
    <property type="entry name" value="SULFOQUINOVOSYL TRANSFERASE SQD2"/>
    <property type="match status" value="1"/>
</dbReference>
<feature type="domain" description="Glycosyl transferase family 1" evidence="1">
    <location>
        <begin position="144"/>
        <end position="298"/>
    </location>
</feature>
<protein>
    <recommendedName>
        <fullName evidence="1">Glycosyl transferase family 1 domain-containing protein</fullName>
    </recommendedName>
</protein>
<dbReference type="GeneID" id="33315226"/>
<evidence type="ECO:0000313" key="3">
    <source>
        <dbReference type="Proteomes" id="UP000197418"/>
    </source>
</evidence>
<dbReference type="Gene3D" id="3.40.50.2000">
    <property type="entry name" value="Glycogen Phosphorylase B"/>
    <property type="match status" value="2"/>
</dbReference>
<dbReference type="PANTHER" id="PTHR45947">
    <property type="entry name" value="SULFOQUINOVOSYL TRANSFERASE SQD2"/>
    <property type="match status" value="1"/>
</dbReference>
<dbReference type="KEGG" id="tpaf:A3L08_03100"/>
<accession>A0A218P6K2</accession>
<dbReference type="InterPro" id="IPR001296">
    <property type="entry name" value="Glyco_trans_1"/>
</dbReference>
<dbReference type="OrthoDB" id="132546at2157"/>
<keyword evidence="3" id="KW-1185">Reference proteome</keyword>
<dbReference type="Pfam" id="PF00534">
    <property type="entry name" value="Glycos_transf_1"/>
    <property type="match status" value="1"/>
</dbReference>
<dbReference type="GO" id="GO:0016758">
    <property type="term" value="F:hexosyltransferase activity"/>
    <property type="evidence" value="ECO:0007669"/>
    <property type="project" value="TreeGrafter"/>
</dbReference>
<dbReference type="RefSeq" id="WP_088853651.1">
    <property type="nucleotide sequence ID" value="NZ_CP015102.1"/>
</dbReference>
<dbReference type="InterPro" id="IPR050194">
    <property type="entry name" value="Glycosyltransferase_grp1"/>
</dbReference>
<sequence length="356" mass="41151">MRIAVIGHFDNTDEGTRIVAKTIAQKLEERGLRVKKINISSISTFLEIRRFKPDVIHFVIGPTTLGFISTKLLSFSWLRAVTVLSVVHSSIPKKKILSLFRHDIALVQSKDSERVYEELGFNTRFLPNGVDIDKFKPVPIEQKIKLREKYGLPTEKFIILHMASMKRKRNLSVFKTLKQQFSDIEILLIGRENEKNIDWELVKELKSAGCRVWLKHFPEIEEIYQLADCYVFPAKNKTAAIETPLSVLEAMACNIPVITTKFGALPRMFDEGEGLFFVENEDEIVSIIKTLREKRDIPVNTRKKVLKYSWDNIINDLIKIYNRMLGEGYEKTDHNSISWSRRFGKKHSIQGNSPRT</sequence>
<dbReference type="AlphaFoldDB" id="A0A218P6K2"/>
<organism evidence="2 3">
    <name type="scientific">Thermococcus pacificus</name>
    <dbReference type="NCBI Taxonomy" id="71998"/>
    <lineage>
        <taxon>Archaea</taxon>
        <taxon>Methanobacteriati</taxon>
        <taxon>Methanobacteriota</taxon>
        <taxon>Thermococci</taxon>
        <taxon>Thermococcales</taxon>
        <taxon>Thermococcaceae</taxon>
        <taxon>Thermococcus</taxon>
    </lineage>
</organism>
<evidence type="ECO:0000259" key="1">
    <source>
        <dbReference type="Pfam" id="PF00534"/>
    </source>
</evidence>
<gene>
    <name evidence="2" type="ORF">A3L08_03100</name>
</gene>
<dbReference type="EMBL" id="CP015102">
    <property type="protein sequence ID" value="ASJ06390.1"/>
    <property type="molecule type" value="Genomic_DNA"/>
</dbReference>
<dbReference type="SUPFAM" id="SSF53756">
    <property type="entry name" value="UDP-Glycosyltransferase/glycogen phosphorylase"/>
    <property type="match status" value="1"/>
</dbReference>
<proteinExistence type="predicted"/>
<reference evidence="2 3" key="1">
    <citation type="submission" date="2016-04" db="EMBL/GenBank/DDBJ databases">
        <title>Complete genome sequence of Thermococcus pacificus type strain P4.</title>
        <authorList>
            <person name="Oger P.M."/>
        </authorList>
    </citation>
    <scope>NUCLEOTIDE SEQUENCE [LARGE SCALE GENOMIC DNA]</scope>
    <source>
        <strain evidence="2 3">P-4</strain>
    </source>
</reference>
<dbReference type="Proteomes" id="UP000197418">
    <property type="component" value="Chromosome"/>
</dbReference>
<name>A0A218P6K2_9EURY</name>
<evidence type="ECO:0000313" key="2">
    <source>
        <dbReference type="EMBL" id="ASJ06390.1"/>
    </source>
</evidence>
<dbReference type="CDD" id="cd03801">
    <property type="entry name" value="GT4_PimA-like"/>
    <property type="match status" value="1"/>
</dbReference>